<dbReference type="Proteomes" id="UP000501891">
    <property type="component" value="Chromosome"/>
</dbReference>
<dbReference type="AlphaFoldDB" id="A0A858RBR8"/>
<dbReference type="GO" id="GO:0006760">
    <property type="term" value="P:folic acid-containing compound metabolic process"/>
    <property type="evidence" value="ECO:0007669"/>
    <property type="project" value="InterPro"/>
</dbReference>
<dbReference type="SUPFAM" id="SSF55620">
    <property type="entry name" value="Tetrahydrobiopterin biosynthesis enzymes-like"/>
    <property type="match status" value="1"/>
</dbReference>
<dbReference type="InterPro" id="IPR043133">
    <property type="entry name" value="GTP-CH-I_C/QueF"/>
</dbReference>
<keyword evidence="3" id="KW-1185">Reference proteome</keyword>
<dbReference type="GO" id="GO:0004150">
    <property type="term" value="F:dihydroneopterin aldolase activity"/>
    <property type="evidence" value="ECO:0007669"/>
    <property type="project" value="InterPro"/>
</dbReference>
<dbReference type="KEGG" id="acru:HHL28_10235"/>
<dbReference type="Pfam" id="PF02152">
    <property type="entry name" value="FolB"/>
    <property type="match status" value="1"/>
</dbReference>
<dbReference type="SMART" id="SM00905">
    <property type="entry name" value="FolB"/>
    <property type="match status" value="1"/>
</dbReference>
<evidence type="ECO:0000313" key="2">
    <source>
        <dbReference type="EMBL" id="QJE74858.1"/>
    </source>
</evidence>
<proteinExistence type="predicted"/>
<protein>
    <submittedName>
        <fullName evidence="2">Dihydroneopterin aldolase</fullName>
    </submittedName>
</protein>
<dbReference type="InterPro" id="IPR006157">
    <property type="entry name" value="FolB_dom"/>
</dbReference>
<evidence type="ECO:0000313" key="3">
    <source>
        <dbReference type="Proteomes" id="UP000501891"/>
    </source>
</evidence>
<feature type="domain" description="Dihydroneopterin aldolase/epimerase" evidence="1">
    <location>
        <begin position="12"/>
        <end position="121"/>
    </location>
</feature>
<evidence type="ECO:0000259" key="1">
    <source>
        <dbReference type="SMART" id="SM00905"/>
    </source>
</evidence>
<gene>
    <name evidence="2" type="ORF">HHL28_10235</name>
</gene>
<reference evidence="2" key="1">
    <citation type="submission" date="2020-04" db="EMBL/GenBank/DDBJ databases">
        <title>A desert anoxygenic phototrophic bacterium fixes CO2 using RubisCO under aerobic conditions.</title>
        <authorList>
            <person name="Tang K."/>
        </authorList>
    </citation>
    <scope>NUCLEOTIDE SEQUENCE [LARGE SCALE GENOMIC DNA]</scope>
    <source>
        <strain evidence="2">MIMtkB3</strain>
    </source>
</reference>
<dbReference type="Gene3D" id="3.30.1130.10">
    <property type="match status" value="1"/>
</dbReference>
<name>A0A858RBR8_9PROT</name>
<sequence length="128" mass="14289">MLLSRWGEVRAIYLRDFALKVNIGIHDFEKRGPQRILVNIELFLKPESPGADEIAEVLDYDFLRREIMDLAGRGHFNLQETLLDGILSLCLAPPSVLGARVRTEKPDVYPDCAAVGLEAVRFKPGALG</sequence>
<accession>A0A858RBR8</accession>
<organism evidence="2 3">
    <name type="scientific">Aerophototrophica crusticola</name>
    <dbReference type="NCBI Taxonomy" id="1709002"/>
    <lineage>
        <taxon>Bacteria</taxon>
        <taxon>Pseudomonadati</taxon>
        <taxon>Pseudomonadota</taxon>
        <taxon>Alphaproteobacteria</taxon>
        <taxon>Rhodospirillales</taxon>
        <taxon>Rhodospirillaceae</taxon>
        <taxon>Aerophototrophica</taxon>
    </lineage>
</organism>
<dbReference type="EMBL" id="CP051775">
    <property type="protein sequence ID" value="QJE74858.1"/>
    <property type="molecule type" value="Genomic_DNA"/>
</dbReference>